<evidence type="ECO:0000313" key="2">
    <source>
        <dbReference type="EMBL" id="KAF3331936.1"/>
    </source>
</evidence>
<evidence type="ECO:0000256" key="1">
    <source>
        <dbReference type="SAM" id="MobiDB-lite"/>
    </source>
</evidence>
<accession>A0A833R281</accession>
<keyword evidence="3" id="KW-1185">Reference proteome</keyword>
<sequence>MKNKPGTQPLPHRTKPADSTISTIPASPHHRRALSSIPFSWEQHPGIAKPIIQTNPGTSEKYIPKSLLPRPPPMSLSQIPIRAPKKSNSTAAVSTDPFELALAECAKTPPTPPGLMEEIWGSKMVGPQRTRWRFGLGAHSTCNAASACSTVDSKVHVPRAGLQTASFRLLSDARLM</sequence>
<proteinExistence type="predicted"/>
<dbReference type="EMBL" id="SWLB01000012">
    <property type="protein sequence ID" value="KAF3331936.1"/>
    <property type="molecule type" value="Genomic_DNA"/>
</dbReference>
<feature type="region of interest" description="Disordered" evidence="1">
    <location>
        <begin position="1"/>
        <end position="29"/>
    </location>
</feature>
<gene>
    <name evidence="2" type="ORF">FCM35_KLT03342</name>
</gene>
<comment type="caution">
    <text evidence="2">The sequence shown here is derived from an EMBL/GenBank/DDBJ whole genome shotgun (WGS) entry which is preliminary data.</text>
</comment>
<dbReference type="PANTHER" id="PTHR33696:SF1">
    <property type="entry name" value="T22J18.15"/>
    <property type="match status" value="1"/>
</dbReference>
<protein>
    <submittedName>
        <fullName evidence="2">Uncharacterized protein</fullName>
    </submittedName>
</protein>
<dbReference type="AlphaFoldDB" id="A0A833R281"/>
<dbReference type="OrthoDB" id="1925896at2759"/>
<dbReference type="PANTHER" id="PTHR33696">
    <property type="entry name" value="T22J18.15-RELATED"/>
    <property type="match status" value="1"/>
</dbReference>
<dbReference type="Proteomes" id="UP000623129">
    <property type="component" value="Unassembled WGS sequence"/>
</dbReference>
<evidence type="ECO:0000313" key="3">
    <source>
        <dbReference type="Proteomes" id="UP000623129"/>
    </source>
</evidence>
<reference evidence="2" key="1">
    <citation type="submission" date="2020-01" db="EMBL/GenBank/DDBJ databases">
        <title>Genome sequence of Kobresia littledalei, the first chromosome-level genome in the family Cyperaceae.</title>
        <authorList>
            <person name="Qu G."/>
        </authorList>
    </citation>
    <scope>NUCLEOTIDE SEQUENCE</scope>
    <source>
        <strain evidence="2">C.B.Clarke</strain>
        <tissue evidence="2">Leaf</tissue>
    </source>
</reference>
<name>A0A833R281_9POAL</name>
<organism evidence="2 3">
    <name type="scientific">Carex littledalei</name>
    <dbReference type="NCBI Taxonomy" id="544730"/>
    <lineage>
        <taxon>Eukaryota</taxon>
        <taxon>Viridiplantae</taxon>
        <taxon>Streptophyta</taxon>
        <taxon>Embryophyta</taxon>
        <taxon>Tracheophyta</taxon>
        <taxon>Spermatophyta</taxon>
        <taxon>Magnoliopsida</taxon>
        <taxon>Liliopsida</taxon>
        <taxon>Poales</taxon>
        <taxon>Cyperaceae</taxon>
        <taxon>Cyperoideae</taxon>
        <taxon>Cariceae</taxon>
        <taxon>Carex</taxon>
        <taxon>Carex subgen. Euthyceras</taxon>
    </lineage>
</organism>